<evidence type="ECO:0000256" key="2">
    <source>
        <dbReference type="SAM" id="MobiDB-lite"/>
    </source>
</evidence>
<sequence>MNKNLSISMKVIIYIGLFFISYSHASDEVKLTLPDNVILKFQPIYLGLDGEQVFTSKRVKLGSRQSDDVSYKERLSTTNLGGSFIGYNNKGKKDWLYYLGETEVSRQQWNTVMRWWQKEKGLELDDIDNSLLPQTQKTPAEIFTFIEALNIWALKNAKKDLPKNGNALAYFRLPTEVEWAFAARGGIEVPDDVFDRPYPYIDKNGHMMLGGYEWYRASSGKKVKEVGSQHLQPNPVGLYDMLGNVEELTYGIFGHDFLFARFGGLVIRGGNFSTDQRDMKVSKRTEYDGYTPTGDAIRLSKVGFRLALGTLVSETGHSNEELDEGYDNYLSSDGGVSQPSAAGNTSLGQQAEDDQIHWYREERKRLLDENNALQQENEEISSNVIALKGNVSLHESTLTDVQKKLAGELLKNSELTKLVNAKANDQDLQMHLKSKEDEITKLQSEVERLQSVVNDQMPKIVRAEDSNRKILQLQQNLDDAKRRDITIDFEIDKNKQRVVVAEKRLLEALVRVAGYNLYSAWRNLKSIEIKKKKLPSGKSMNPSVWKVNQIEAENMLMEYRRYVIQIADNTDTRLLPEVKSELVSWLQDNKFSVDQINGLNLLERHVEEVKSGKYLQVSELYKSLLTEPEMRK</sequence>
<dbReference type="PANTHER" id="PTHR23150">
    <property type="entry name" value="SULFATASE MODIFYING FACTOR 1, 2"/>
    <property type="match status" value="1"/>
</dbReference>
<reference evidence="4 5" key="1">
    <citation type="submission" date="2016-07" db="EMBL/GenBank/DDBJ databases">
        <title>Genome sequencing of Vibrio scophthalmi strain VS-05, an isolated from Paralichthys olivaceus.</title>
        <authorList>
            <person name="Han H.-J."/>
        </authorList>
    </citation>
    <scope>NUCLEOTIDE SEQUENCE [LARGE SCALE GENOMIC DNA]</scope>
    <source>
        <strain evidence="4 5">VS-05</strain>
    </source>
</reference>
<proteinExistence type="predicted"/>
<feature type="coiled-coil region" evidence="1">
    <location>
        <begin position="425"/>
        <end position="483"/>
    </location>
</feature>
<organism evidence="4 5">
    <name type="scientific">Vibrio scophthalmi</name>
    <dbReference type="NCBI Taxonomy" id="45658"/>
    <lineage>
        <taxon>Bacteria</taxon>
        <taxon>Pseudomonadati</taxon>
        <taxon>Pseudomonadota</taxon>
        <taxon>Gammaproteobacteria</taxon>
        <taxon>Vibrionales</taxon>
        <taxon>Vibrionaceae</taxon>
        <taxon>Vibrio</taxon>
    </lineage>
</organism>
<dbReference type="InterPro" id="IPR051043">
    <property type="entry name" value="Sulfatase_Mod_Factor_Kinase"/>
</dbReference>
<feature type="domain" description="Sulfatase-modifying factor enzyme-like" evidence="3">
    <location>
        <begin position="97"/>
        <end position="307"/>
    </location>
</feature>
<gene>
    <name evidence="4" type="ORF">VSVS05_03454</name>
</gene>
<feature type="region of interest" description="Disordered" evidence="2">
    <location>
        <begin position="318"/>
        <end position="352"/>
    </location>
</feature>
<dbReference type="Gene3D" id="3.90.1580.10">
    <property type="entry name" value="paralog of FGE (formylglycine-generating enzyme)"/>
    <property type="match status" value="1"/>
</dbReference>
<evidence type="ECO:0000256" key="1">
    <source>
        <dbReference type="SAM" id="Coils"/>
    </source>
</evidence>
<name>A0A1C7FEX2_9VIBR</name>
<evidence type="ECO:0000313" key="4">
    <source>
        <dbReference type="EMBL" id="ANU38492.1"/>
    </source>
</evidence>
<protein>
    <recommendedName>
        <fullName evidence="3">Sulfatase-modifying factor enzyme-like domain-containing protein</fullName>
    </recommendedName>
</protein>
<dbReference type="PANTHER" id="PTHR23150:SF19">
    <property type="entry name" value="FORMYLGLYCINE-GENERATING ENZYME"/>
    <property type="match status" value="1"/>
</dbReference>
<dbReference type="InterPro" id="IPR005532">
    <property type="entry name" value="SUMF_dom"/>
</dbReference>
<dbReference type="Pfam" id="PF03781">
    <property type="entry name" value="FGE-sulfatase"/>
    <property type="match status" value="1"/>
</dbReference>
<evidence type="ECO:0000259" key="3">
    <source>
        <dbReference type="Pfam" id="PF03781"/>
    </source>
</evidence>
<dbReference type="InterPro" id="IPR042095">
    <property type="entry name" value="SUMF_sf"/>
</dbReference>
<dbReference type="GO" id="GO:0120147">
    <property type="term" value="F:formylglycine-generating oxidase activity"/>
    <property type="evidence" value="ECO:0007669"/>
    <property type="project" value="TreeGrafter"/>
</dbReference>
<keyword evidence="1" id="KW-0175">Coiled coil</keyword>
<accession>A0A1C7FEX2</accession>
<dbReference type="GeneID" id="96874886"/>
<dbReference type="SUPFAM" id="SSF56436">
    <property type="entry name" value="C-type lectin-like"/>
    <property type="match status" value="1"/>
</dbReference>
<dbReference type="EMBL" id="CP016415">
    <property type="protein sequence ID" value="ANU38492.1"/>
    <property type="molecule type" value="Genomic_DNA"/>
</dbReference>
<feature type="coiled-coil region" evidence="1">
    <location>
        <begin position="356"/>
        <end position="390"/>
    </location>
</feature>
<dbReference type="InterPro" id="IPR016187">
    <property type="entry name" value="CTDL_fold"/>
</dbReference>
<evidence type="ECO:0000313" key="5">
    <source>
        <dbReference type="Proteomes" id="UP000092528"/>
    </source>
</evidence>
<dbReference type="Proteomes" id="UP000092528">
    <property type="component" value="Chromosome 2"/>
</dbReference>
<feature type="compositionally biased region" description="Polar residues" evidence="2">
    <location>
        <begin position="329"/>
        <end position="349"/>
    </location>
</feature>
<dbReference type="RefSeq" id="WP_065546300.1">
    <property type="nucleotide sequence ID" value="NZ_CP016415.1"/>
</dbReference>
<dbReference type="AlphaFoldDB" id="A0A1C7FEX2"/>
<keyword evidence="5" id="KW-1185">Reference proteome</keyword>